<keyword evidence="10" id="KW-0378">Hydrolase</keyword>
<comment type="subcellular location">
    <subcellularLocation>
        <location evidence="2">Periplasm</location>
    </subcellularLocation>
</comment>
<keyword evidence="6 18" id="KW-0645">Protease</keyword>
<feature type="signal peptide" evidence="16">
    <location>
        <begin position="1"/>
        <end position="35"/>
    </location>
</feature>
<evidence type="ECO:0000259" key="17">
    <source>
        <dbReference type="PROSITE" id="PS50106"/>
    </source>
</evidence>
<dbReference type="SUPFAM" id="SSF50494">
    <property type="entry name" value="Trypsin-like serine proteases"/>
    <property type="match status" value="1"/>
</dbReference>
<evidence type="ECO:0000256" key="13">
    <source>
        <dbReference type="ARBA" id="ARBA00032850"/>
    </source>
</evidence>
<evidence type="ECO:0000256" key="10">
    <source>
        <dbReference type="ARBA" id="ARBA00022801"/>
    </source>
</evidence>
<dbReference type="InterPro" id="IPR001478">
    <property type="entry name" value="PDZ"/>
</dbReference>
<feature type="domain" description="PDZ" evidence="17">
    <location>
        <begin position="281"/>
        <end position="341"/>
    </location>
</feature>
<proteinExistence type="inferred from homology"/>
<feature type="active site" description="Charge relay system" evidence="14">
    <location>
        <position position="237"/>
    </location>
</feature>
<dbReference type="Pfam" id="PF13180">
    <property type="entry name" value="PDZ_2"/>
    <property type="match status" value="2"/>
</dbReference>
<evidence type="ECO:0000256" key="1">
    <source>
        <dbReference type="ARBA" id="ARBA00001772"/>
    </source>
</evidence>
<dbReference type="SMART" id="SM00228">
    <property type="entry name" value="PDZ"/>
    <property type="match status" value="2"/>
</dbReference>
<dbReference type="InterPro" id="IPR011782">
    <property type="entry name" value="Pept_S1C_Do"/>
</dbReference>
<evidence type="ECO:0000256" key="7">
    <source>
        <dbReference type="ARBA" id="ARBA00022729"/>
    </source>
</evidence>
<reference evidence="18 19" key="1">
    <citation type="submission" date="2017-06" db="EMBL/GenBank/DDBJ databases">
        <authorList>
            <person name="Kim H.J."/>
            <person name="Triplett B.A."/>
        </authorList>
    </citation>
    <scope>NUCLEOTIDE SEQUENCE [LARGE SCALE GENOMIC DNA]</scope>
    <source>
        <strain evidence="18 19">B29T1</strain>
    </source>
</reference>
<keyword evidence="8" id="KW-0677">Repeat</keyword>
<dbReference type="SUPFAM" id="SSF50156">
    <property type="entry name" value="PDZ domain-like"/>
    <property type="match status" value="2"/>
</dbReference>
<gene>
    <name evidence="18" type="ORF">SAMN07250955_104156</name>
</gene>
<feature type="binding site" evidence="15">
    <location>
        <position position="163"/>
    </location>
    <ligand>
        <name>substrate</name>
    </ligand>
</feature>
<dbReference type="FunFam" id="2.40.10.120:FF:000007">
    <property type="entry name" value="Periplasmic serine endoprotease DegP-like"/>
    <property type="match status" value="1"/>
</dbReference>
<evidence type="ECO:0000256" key="15">
    <source>
        <dbReference type="PIRSR" id="PIRSR611782-2"/>
    </source>
</evidence>
<comment type="similarity">
    <text evidence="3">Belongs to the peptidase S1C family.</text>
</comment>
<evidence type="ECO:0000313" key="19">
    <source>
        <dbReference type="Proteomes" id="UP000197065"/>
    </source>
</evidence>
<evidence type="ECO:0000256" key="3">
    <source>
        <dbReference type="ARBA" id="ARBA00010541"/>
    </source>
</evidence>
<evidence type="ECO:0000256" key="2">
    <source>
        <dbReference type="ARBA" id="ARBA00004418"/>
    </source>
</evidence>
<dbReference type="PANTHER" id="PTHR22939">
    <property type="entry name" value="SERINE PROTEASE FAMILY S1C HTRA-RELATED"/>
    <property type="match status" value="1"/>
</dbReference>
<dbReference type="CDD" id="cd10839">
    <property type="entry name" value="cpPDZ1_DegP-like"/>
    <property type="match status" value="1"/>
</dbReference>
<keyword evidence="12" id="KW-0346">Stress response</keyword>
<dbReference type="GO" id="GO:0006508">
    <property type="term" value="P:proteolysis"/>
    <property type="evidence" value="ECO:0007669"/>
    <property type="project" value="UniProtKB-KW"/>
</dbReference>
<accession>A0A212QYV9</accession>
<feature type="active site" description="Charge relay system" evidence="14">
    <location>
        <position position="133"/>
    </location>
</feature>
<organism evidence="18 19">
    <name type="scientific">Arboricoccus pini</name>
    <dbReference type="NCBI Taxonomy" id="1963835"/>
    <lineage>
        <taxon>Bacteria</taxon>
        <taxon>Pseudomonadati</taxon>
        <taxon>Pseudomonadota</taxon>
        <taxon>Alphaproteobacteria</taxon>
        <taxon>Geminicoccales</taxon>
        <taxon>Geminicoccaceae</taxon>
        <taxon>Arboricoccus</taxon>
    </lineage>
</organism>
<dbReference type="EC" id="3.4.21.107" evidence="4"/>
<keyword evidence="7 16" id="KW-0732">Signal</keyword>
<sequence>MKDGSSTSYVGANGRRLRALALATMLVPATMASIAAYNPVLAQAQTGPNAGFADLVTKVAPSVVAISSMRSGAEGAGPEESMPMPQVPPGSPFEDFFKDFFDRRPQQDAPRRMASMGSGFVIDPRGYIVTNNHVIADADEIKVTFSDDSEYTAKLIGHDTKTDLALLKIEGDKPFPAVEWADSDQVRIGDWMIAIGNPFGLGASTTAGIISARGRDIRAGAYDDFIQVDAAINRGNSGGPSFTLDGKVFGVNTAIFSPSGGSVGIGFAIPSNLARPVIASLMETGRVARGWLGVRIQSVTKEIADGMGLPVADGALVASVTPGGPAEQAGIEAGDVVLEFDHKRVTRMRSLPRLVAETAVGSDADVLIWHKGAQQTVKVKLGQLPDDDQVADLGSQPQSPDAPSAQSAIEDLGLTVSELTDALKAKFKIADSAHGLVVTEVVDNGPAAGEGLKPGDLIIEVGQEEVSDGADLDRRVKAAKEEGKHAALLLVDRQGDLRFVALRFRS</sequence>
<dbReference type="PRINTS" id="PR00834">
    <property type="entry name" value="PROTEASES2C"/>
</dbReference>
<feature type="binding site" evidence="15">
    <location>
        <begin position="235"/>
        <end position="237"/>
    </location>
    <ligand>
        <name>substrate</name>
    </ligand>
</feature>
<evidence type="ECO:0000256" key="8">
    <source>
        <dbReference type="ARBA" id="ARBA00022737"/>
    </source>
</evidence>
<dbReference type="InterPro" id="IPR009003">
    <property type="entry name" value="Peptidase_S1_PA"/>
</dbReference>
<dbReference type="PANTHER" id="PTHR22939:SF130">
    <property type="entry name" value="PERIPLASMIC SERINE ENDOPROTEASE DEGP-LIKE-RELATED"/>
    <property type="match status" value="1"/>
</dbReference>
<dbReference type="OrthoDB" id="9758917at2"/>
<dbReference type="InterPro" id="IPR001940">
    <property type="entry name" value="Peptidase_S1C"/>
</dbReference>
<dbReference type="GO" id="GO:0004252">
    <property type="term" value="F:serine-type endopeptidase activity"/>
    <property type="evidence" value="ECO:0007669"/>
    <property type="project" value="InterPro"/>
</dbReference>
<evidence type="ECO:0000256" key="4">
    <source>
        <dbReference type="ARBA" id="ARBA00013035"/>
    </source>
</evidence>
<evidence type="ECO:0000256" key="14">
    <source>
        <dbReference type="PIRSR" id="PIRSR611782-1"/>
    </source>
</evidence>
<keyword evidence="9" id="KW-0574">Periplasm</keyword>
<dbReference type="Pfam" id="PF13365">
    <property type="entry name" value="Trypsin_2"/>
    <property type="match status" value="1"/>
</dbReference>
<protein>
    <recommendedName>
        <fullName evidence="5">Probable periplasmic serine endoprotease DegP-like</fullName>
        <ecNumber evidence="4">3.4.21.107</ecNumber>
    </recommendedName>
    <alternativeName>
        <fullName evidence="13">Protease Do</fullName>
    </alternativeName>
</protein>
<dbReference type="Proteomes" id="UP000197065">
    <property type="component" value="Unassembled WGS sequence"/>
</dbReference>
<feature type="active site" description="Charge relay system" evidence="14">
    <location>
        <position position="163"/>
    </location>
</feature>
<evidence type="ECO:0000256" key="9">
    <source>
        <dbReference type="ARBA" id="ARBA00022764"/>
    </source>
</evidence>
<feature type="chain" id="PRO_5038554415" description="Probable periplasmic serine endoprotease DegP-like" evidence="16">
    <location>
        <begin position="36"/>
        <end position="506"/>
    </location>
</feature>
<evidence type="ECO:0000256" key="16">
    <source>
        <dbReference type="SAM" id="SignalP"/>
    </source>
</evidence>
<comment type="catalytic activity">
    <reaction evidence="1">
        <text>Acts on substrates that are at least partially unfolded. The cleavage site P1 residue is normally between a pair of hydrophobic residues, such as Val-|-Val.</text>
        <dbReference type="EC" id="3.4.21.107"/>
    </reaction>
</comment>
<dbReference type="InterPro" id="IPR036034">
    <property type="entry name" value="PDZ_sf"/>
</dbReference>
<keyword evidence="11" id="KW-0720">Serine protease</keyword>
<dbReference type="AlphaFoldDB" id="A0A212QYV9"/>
<evidence type="ECO:0000256" key="5">
    <source>
        <dbReference type="ARBA" id="ARBA00013958"/>
    </source>
</evidence>
<dbReference type="PROSITE" id="PS50106">
    <property type="entry name" value="PDZ"/>
    <property type="match status" value="2"/>
</dbReference>
<dbReference type="RefSeq" id="WP_088560738.1">
    <property type="nucleotide sequence ID" value="NZ_FYEH01000004.1"/>
</dbReference>
<dbReference type="Gene3D" id="2.40.10.120">
    <property type="match status" value="1"/>
</dbReference>
<name>A0A212QYV9_9PROT</name>
<keyword evidence="19" id="KW-1185">Reference proteome</keyword>
<evidence type="ECO:0000256" key="12">
    <source>
        <dbReference type="ARBA" id="ARBA00023016"/>
    </source>
</evidence>
<dbReference type="Gene3D" id="2.30.42.10">
    <property type="match status" value="2"/>
</dbReference>
<evidence type="ECO:0000256" key="6">
    <source>
        <dbReference type="ARBA" id="ARBA00022670"/>
    </source>
</evidence>
<evidence type="ECO:0000256" key="11">
    <source>
        <dbReference type="ARBA" id="ARBA00022825"/>
    </source>
</evidence>
<dbReference type="EMBL" id="FYEH01000004">
    <property type="protein sequence ID" value="SNB64882.1"/>
    <property type="molecule type" value="Genomic_DNA"/>
</dbReference>
<dbReference type="GO" id="GO:0042597">
    <property type="term" value="C:periplasmic space"/>
    <property type="evidence" value="ECO:0007669"/>
    <property type="project" value="UniProtKB-SubCell"/>
</dbReference>
<feature type="domain" description="PDZ" evidence="17">
    <location>
        <begin position="412"/>
        <end position="494"/>
    </location>
</feature>
<feature type="binding site" evidence="15">
    <location>
        <position position="133"/>
    </location>
    <ligand>
        <name>substrate</name>
    </ligand>
</feature>
<dbReference type="NCBIfam" id="TIGR02037">
    <property type="entry name" value="degP_htrA_DO"/>
    <property type="match status" value="1"/>
</dbReference>
<evidence type="ECO:0000313" key="18">
    <source>
        <dbReference type="EMBL" id="SNB64882.1"/>
    </source>
</evidence>